<name>A0A4D6NS74_VIGUN</name>
<accession>A0A4D6NS74</accession>
<protein>
    <submittedName>
        <fullName evidence="1">Uncharacterized protein</fullName>
    </submittedName>
</protein>
<reference evidence="1 2" key="1">
    <citation type="submission" date="2019-04" db="EMBL/GenBank/DDBJ databases">
        <title>An improved genome assembly and genetic linkage map for asparagus bean, Vigna unguiculata ssp. sesquipedialis.</title>
        <authorList>
            <person name="Xia Q."/>
            <person name="Zhang R."/>
            <person name="Dong Y."/>
        </authorList>
    </citation>
    <scope>NUCLEOTIDE SEQUENCE [LARGE SCALE GENOMIC DNA]</scope>
    <source>
        <tissue evidence="1">Leaf</tissue>
    </source>
</reference>
<keyword evidence="2" id="KW-1185">Reference proteome</keyword>
<dbReference type="EMBL" id="CP039355">
    <property type="protein sequence ID" value="QCE14627.1"/>
    <property type="molecule type" value="Genomic_DNA"/>
</dbReference>
<gene>
    <name evidence="1" type="ORF">DEO72_LG11g1630</name>
</gene>
<sequence>MPVPQLQWFEEVRDGEGGAVVLQEMVAVSTAAAARNCDGGENVRGTGFAEAWWWPEEMLRWWSCCCSGGVRSSMEMVVAWCRFRRSGAGSWLLVRGGSSEGGGGLCVWFDLRR</sequence>
<proteinExistence type="predicted"/>
<dbReference type="Proteomes" id="UP000501690">
    <property type="component" value="Linkage Group LG11"/>
</dbReference>
<evidence type="ECO:0000313" key="2">
    <source>
        <dbReference type="Proteomes" id="UP000501690"/>
    </source>
</evidence>
<evidence type="ECO:0000313" key="1">
    <source>
        <dbReference type="EMBL" id="QCE14627.1"/>
    </source>
</evidence>
<organism evidence="1 2">
    <name type="scientific">Vigna unguiculata</name>
    <name type="common">Cowpea</name>
    <dbReference type="NCBI Taxonomy" id="3917"/>
    <lineage>
        <taxon>Eukaryota</taxon>
        <taxon>Viridiplantae</taxon>
        <taxon>Streptophyta</taxon>
        <taxon>Embryophyta</taxon>
        <taxon>Tracheophyta</taxon>
        <taxon>Spermatophyta</taxon>
        <taxon>Magnoliopsida</taxon>
        <taxon>eudicotyledons</taxon>
        <taxon>Gunneridae</taxon>
        <taxon>Pentapetalae</taxon>
        <taxon>rosids</taxon>
        <taxon>fabids</taxon>
        <taxon>Fabales</taxon>
        <taxon>Fabaceae</taxon>
        <taxon>Papilionoideae</taxon>
        <taxon>50 kb inversion clade</taxon>
        <taxon>NPAAA clade</taxon>
        <taxon>indigoferoid/millettioid clade</taxon>
        <taxon>Phaseoleae</taxon>
        <taxon>Vigna</taxon>
    </lineage>
</organism>
<dbReference type="AlphaFoldDB" id="A0A4D6NS74"/>